<keyword evidence="3 6" id="KW-0808">Transferase</keyword>
<dbReference type="Gene3D" id="1.25.40.120">
    <property type="entry name" value="Protein prenylyltransferase"/>
    <property type="match status" value="2"/>
</dbReference>
<dbReference type="Pfam" id="PF01239">
    <property type="entry name" value="PPTA"/>
    <property type="match status" value="5"/>
</dbReference>
<dbReference type="InterPro" id="IPR002088">
    <property type="entry name" value="Prenyl_trans_a"/>
</dbReference>
<feature type="region of interest" description="Disordered" evidence="7">
    <location>
        <begin position="85"/>
        <end position="146"/>
    </location>
</feature>
<dbReference type="SUPFAM" id="SSF48439">
    <property type="entry name" value="Protein prenylyltransferase"/>
    <property type="match status" value="1"/>
</dbReference>
<feature type="region of interest" description="Disordered" evidence="7">
    <location>
        <begin position="1"/>
        <end position="26"/>
    </location>
</feature>
<dbReference type="EMBL" id="JAZGSY010000139">
    <property type="protein sequence ID" value="KAL1839814.1"/>
    <property type="molecule type" value="Genomic_DNA"/>
</dbReference>
<dbReference type="Proteomes" id="UP001583172">
    <property type="component" value="Unassembled WGS sequence"/>
</dbReference>
<comment type="caution">
    <text evidence="8">The sequence shown here is derived from an EMBL/GenBank/DDBJ whole genome shotgun (WGS) entry which is preliminary data.</text>
</comment>
<name>A0ABR3VD69_HUMIN</name>
<reference evidence="8 9" key="1">
    <citation type="journal article" date="2024" name="Commun. Biol.">
        <title>Comparative genomic analysis of thermophilic fungi reveals convergent evolutionary adaptations and gene losses.</title>
        <authorList>
            <person name="Steindorff A.S."/>
            <person name="Aguilar-Pontes M.V."/>
            <person name="Robinson A.J."/>
            <person name="Andreopoulos B."/>
            <person name="LaButti K."/>
            <person name="Kuo A."/>
            <person name="Mondo S."/>
            <person name="Riley R."/>
            <person name="Otillar R."/>
            <person name="Haridas S."/>
            <person name="Lipzen A."/>
            <person name="Grimwood J."/>
            <person name="Schmutz J."/>
            <person name="Clum A."/>
            <person name="Reid I.D."/>
            <person name="Moisan M.C."/>
            <person name="Butler G."/>
            <person name="Nguyen T.T.M."/>
            <person name="Dewar K."/>
            <person name="Conant G."/>
            <person name="Drula E."/>
            <person name="Henrissat B."/>
            <person name="Hansel C."/>
            <person name="Singer S."/>
            <person name="Hutchinson M.I."/>
            <person name="de Vries R.P."/>
            <person name="Natvig D.O."/>
            <person name="Powell A.J."/>
            <person name="Tsang A."/>
            <person name="Grigoriev I.V."/>
        </authorList>
    </citation>
    <scope>NUCLEOTIDE SEQUENCE [LARGE SCALE GENOMIC DNA]</scope>
    <source>
        <strain evidence="8 9">CBS 620.91</strain>
    </source>
</reference>
<dbReference type="PANTHER" id="PTHR11129:SF2">
    <property type="entry name" value="GERANYLGERANYL TRANSFERASE TYPE-2 SUBUNIT ALPHA"/>
    <property type="match status" value="1"/>
</dbReference>
<evidence type="ECO:0000256" key="2">
    <source>
        <dbReference type="ARBA" id="ARBA00022602"/>
    </source>
</evidence>
<evidence type="ECO:0000313" key="9">
    <source>
        <dbReference type="Proteomes" id="UP001583172"/>
    </source>
</evidence>
<evidence type="ECO:0000256" key="6">
    <source>
        <dbReference type="RuleBase" id="RU367120"/>
    </source>
</evidence>
<evidence type="ECO:0000256" key="3">
    <source>
        <dbReference type="ARBA" id="ARBA00022679"/>
    </source>
</evidence>
<protein>
    <recommendedName>
        <fullName evidence="6">Geranylgeranyl transferase type-2 subunit alpha</fullName>
        <ecNumber evidence="6">2.5.1.60</ecNumber>
    </recommendedName>
    <alternativeName>
        <fullName evidence="6">Geranylgeranyl transferase type II subunit alpha</fullName>
    </alternativeName>
</protein>
<comment type="function">
    <text evidence="6">Catalyzes the transfer of a geranyl-geranyl moiety from geranyl-geranyl pyrophosphate to cysteines occuring in specific C-terminal amino acid sequences.</text>
</comment>
<keyword evidence="2 6" id="KW-0637">Prenyltransferase</keyword>
<dbReference type="PROSITE" id="PS51147">
    <property type="entry name" value="PFTA"/>
    <property type="match status" value="4"/>
</dbReference>
<sequence length="380" mass="43600">MADQGSYSQHGIARTSRVRTEEQRQRDLDHITRYRDLEDQVRERIKRSDYSPETFRLTSALLKLNPEYYTIWNARRRCLISSSFSKRPSGSLPSKASSTTSPTATTAGSSTESSSAPLAATPPNLASPTAGMSGTTAEETTQYDSSDAESEAADLAIIQSELTFTIPLLLESPKCYWIWSYRLWILEQAISRLPAARARGVWEDELRLASRMLDKDRRNFHAWGYRRHVVAQLESPALNGKSMVEAEFAYTTAMIRKDLSNFSAWHSRARLIPRLLDERGADDEARRKFLDAELNQTREALNVGPEDQSLWYYHQYLILNIVRPSQYPAMAPHFSTTDRIAYLERELDEIRSLLEDYDDVQLVYEALFEYTLFLYHLQNG</sequence>
<evidence type="ECO:0000256" key="1">
    <source>
        <dbReference type="ARBA" id="ARBA00006734"/>
    </source>
</evidence>
<evidence type="ECO:0000313" key="8">
    <source>
        <dbReference type="EMBL" id="KAL1839814.1"/>
    </source>
</evidence>
<organism evidence="8 9">
    <name type="scientific">Humicola insolens</name>
    <name type="common">Soft-rot fungus</name>
    <dbReference type="NCBI Taxonomy" id="85995"/>
    <lineage>
        <taxon>Eukaryota</taxon>
        <taxon>Fungi</taxon>
        <taxon>Dikarya</taxon>
        <taxon>Ascomycota</taxon>
        <taxon>Pezizomycotina</taxon>
        <taxon>Sordariomycetes</taxon>
        <taxon>Sordariomycetidae</taxon>
        <taxon>Sordariales</taxon>
        <taxon>Chaetomiaceae</taxon>
        <taxon>Mycothermus</taxon>
    </lineage>
</organism>
<evidence type="ECO:0000256" key="4">
    <source>
        <dbReference type="ARBA" id="ARBA00022737"/>
    </source>
</evidence>
<dbReference type="PANTHER" id="PTHR11129">
    <property type="entry name" value="PROTEIN FARNESYLTRANSFERASE ALPHA SUBUNIT/RAB GERANYLGERANYL TRANSFERASE ALPHA SUBUNIT"/>
    <property type="match status" value="1"/>
</dbReference>
<feature type="compositionally biased region" description="Polar residues" evidence="7">
    <location>
        <begin position="132"/>
        <end position="143"/>
    </location>
</feature>
<comment type="similarity">
    <text evidence="1 6">Belongs to the protein prenyltransferase subunit alpha family.</text>
</comment>
<dbReference type="EC" id="2.5.1.60" evidence="6"/>
<feature type="compositionally biased region" description="Low complexity" evidence="7">
    <location>
        <begin position="88"/>
        <end position="130"/>
    </location>
</feature>
<gene>
    <name evidence="8" type="ORF">VTJ49DRAFT_1093</name>
</gene>
<keyword evidence="4" id="KW-0677">Repeat</keyword>
<evidence type="ECO:0000256" key="7">
    <source>
        <dbReference type="SAM" id="MobiDB-lite"/>
    </source>
</evidence>
<comment type="catalytic activity">
    <reaction evidence="5 6">
        <text>geranylgeranyl diphosphate + L-cysteinyl-[protein] = S-geranylgeranyl-L-cysteinyl-[protein] + diphosphate</text>
        <dbReference type="Rhea" id="RHEA:21240"/>
        <dbReference type="Rhea" id="RHEA-COMP:10131"/>
        <dbReference type="Rhea" id="RHEA-COMP:11537"/>
        <dbReference type="ChEBI" id="CHEBI:29950"/>
        <dbReference type="ChEBI" id="CHEBI:33019"/>
        <dbReference type="ChEBI" id="CHEBI:57533"/>
        <dbReference type="ChEBI" id="CHEBI:86021"/>
        <dbReference type="EC" id="2.5.1.60"/>
    </reaction>
</comment>
<accession>A0ABR3VD69</accession>
<keyword evidence="9" id="KW-1185">Reference proteome</keyword>
<evidence type="ECO:0000256" key="5">
    <source>
        <dbReference type="ARBA" id="ARBA00047658"/>
    </source>
</evidence>
<proteinExistence type="inferred from homology"/>